<feature type="compositionally biased region" description="Low complexity" evidence="2">
    <location>
        <begin position="206"/>
        <end position="218"/>
    </location>
</feature>
<feature type="coiled-coil region" evidence="1">
    <location>
        <begin position="254"/>
        <end position="288"/>
    </location>
</feature>
<dbReference type="KEGG" id="tdl:TDEL_0D01460"/>
<dbReference type="HOGENOM" id="CLU_960378_0_0_1"/>
<dbReference type="AlphaFoldDB" id="G8ZSY6"/>
<dbReference type="RefSeq" id="XP_003680941.1">
    <property type="nucleotide sequence ID" value="XM_003680893.1"/>
</dbReference>
<dbReference type="EMBL" id="HE616745">
    <property type="protein sequence ID" value="CCE91730.1"/>
    <property type="molecule type" value="Genomic_DNA"/>
</dbReference>
<dbReference type="eggNOG" id="ENOG502SA8V">
    <property type="taxonomic scope" value="Eukaryota"/>
</dbReference>
<organism evidence="3 4">
    <name type="scientific">Torulaspora delbrueckii</name>
    <name type="common">Yeast</name>
    <name type="synonym">Candida colliculosa</name>
    <dbReference type="NCBI Taxonomy" id="4950"/>
    <lineage>
        <taxon>Eukaryota</taxon>
        <taxon>Fungi</taxon>
        <taxon>Dikarya</taxon>
        <taxon>Ascomycota</taxon>
        <taxon>Saccharomycotina</taxon>
        <taxon>Saccharomycetes</taxon>
        <taxon>Saccharomycetales</taxon>
        <taxon>Saccharomycetaceae</taxon>
        <taxon>Torulaspora</taxon>
    </lineage>
</organism>
<proteinExistence type="predicted"/>
<feature type="region of interest" description="Disordered" evidence="2">
    <location>
        <begin position="191"/>
        <end position="244"/>
    </location>
</feature>
<reference evidence="3 4" key="1">
    <citation type="journal article" date="2011" name="Proc. Natl. Acad. Sci. U.S.A.">
        <title>Evolutionary erosion of yeast sex chromosomes by mating-type switching accidents.</title>
        <authorList>
            <person name="Gordon J.L."/>
            <person name="Armisen D."/>
            <person name="Proux-Wera E."/>
            <person name="Oheigeartaigh S.S."/>
            <person name="Byrne K.P."/>
            <person name="Wolfe K.H."/>
        </authorList>
    </citation>
    <scope>NUCLEOTIDE SEQUENCE [LARGE SCALE GENOMIC DNA]</scope>
    <source>
        <strain evidence="4">ATCC 10662 / CBS 1146 / NBRC 0425 / NCYC 2629 / NRRL Y-866</strain>
    </source>
</reference>
<dbReference type="FunCoup" id="G8ZSY6">
    <property type="interactions" value="199"/>
</dbReference>
<keyword evidence="1" id="KW-0175">Coiled coil</keyword>
<dbReference type="GeneID" id="11502165"/>
<dbReference type="STRING" id="1076872.G8ZSY6"/>
<evidence type="ECO:0000313" key="3">
    <source>
        <dbReference type="EMBL" id="CCE91730.1"/>
    </source>
</evidence>
<dbReference type="Pfam" id="PF15458">
    <property type="entry name" value="NTR2"/>
    <property type="match status" value="1"/>
</dbReference>
<evidence type="ECO:0000256" key="1">
    <source>
        <dbReference type="SAM" id="Coils"/>
    </source>
</evidence>
<name>G8ZSY6_TORDE</name>
<dbReference type="InterPro" id="IPR028211">
    <property type="entry name" value="Ntr2"/>
</dbReference>
<dbReference type="InParanoid" id="G8ZSY6"/>
<dbReference type="Proteomes" id="UP000005627">
    <property type="component" value="Chromosome 4"/>
</dbReference>
<evidence type="ECO:0000256" key="2">
    <source>
        <dbReference type="SAM" id="MobiDB-lite"/>
    </source>
</evidence>
<feature type="region of interest" description="Disordered" evidence="2">
    <location>
        <begin position="1"/>
        <end position="23"/>
    </location>
</feature>
<dbReference type="OrthoDB" id="4067234at2759"/>
<dbReference type="GO" id="GO:0071008">
    <property type="term" value="C:U2-type post-mRNA release spliceosomal complex"/>
    <property type="evidence" value="ECO:0007669"/>
    <property type="project" value="InterPro"/>
</dbReference>
<accession>G8ZSY6</accession>
<sequence length="290" mass="32670">MKIRKRVKIGLPPQQATDDGINAKKLSKASLSLLDDHQDDDEDNVEVPLGTFKRKGKVVEAIESLQQESTSYGDIFSKKPVSRVMNLEDMAEEDDDDSLSFPSKKEIEELKSNKLKAQATQKKKDAISEKVYVSLLDDDDKLEIMESIKKNGGTENTPSDPDIDMLDEERLPLSSRESLLHKERLKQTIEEALKSQDDESSNAWESQLLSKGSGQSQQAIDIPKLPKLHPSESEDNVNDSDPLAQTIESVSFRKTQLMKQLTTLQAQKATLKTQQDALTHQFNRLQQEIH</sequence>
<keyword evidence="4" id="KW-1185">Reference proteome</keyword>
<evidence type="ECO:0000313" key="4">
    <source>
        <dbReference type="Proteomes" id="UP000005627"/>
    </source>
</evidence>
<gene>
    <name evidence="3" type="primary">TDEL0D01460</name>
    <name evidence="3" type="ORF">TDEL_0D01460</name>
</gene>
<protein>
    <submittedName>
        <fullName evidence="3">Uncharacterized protein</fullName>
    </submittedName>
</protein>
<dbReference type="GO" id="GO:0000390">
    <property type="term" value="P:spliceosomal complex disassembly"/>
    <property type="evidence" value="ECO:0007669"/>
    <property type="project" value="InterPro"/>
</dbReference>
<feature type="region of interest" description="Disordered" evidence="2">
    <location>
        <begin position="146"/>
        <end position="169"/>
    </location>
</feature>